<organism evidence="2 3">
    <name type="scientific">Rhizobium alvei</name>
    <dbReference type="NCBI Taxonomy" id="1132659"/>
    <lineage>
        <taxon>Bacteria</taxon>
        <taxon>Pseudomonadati</taxon>
        <taxon>Pseudomonadota</taxon>
        <taxon>Alphaproteobacteria</taxon>
        <taxon>Hyphomicrobiales</taxon>
        <taxon>Rhizobiaceae</taxon>
        <taxon>Rhizobium/Agrobacterium group</taxon>
        <taxon>Rhizobium</taxon>
    </lineage>
</organism>
<dbReference type="EMBL" id="JAUOZU010000007">
    <property type="protein sequence ID" value="MDO6964240.1"/>
    <property type="molecule type" value="Genomic_DNA"/>
</dbReference>
<reference evidence="2" key="2">
    <citation type="submission" date="2023-07" db="EMBL/GenBank/DDBJ databases">
        <authorList>
            <person name="Shen H."/>
        </authorList>
    </citation>
    <scope>NUCLEOTIDE SEQUENCE</scope>
    <source>
        <strain evidence="2">TNR-22</strain>
    </source>
</reference>
<accession>A0ABT8YLY6</accession>
<sequence>MISAILIALCGGAFVAAGRSMNARLGEAKGVFQSSFWNHFGGAVFILLLIPLFGSIEFSALAKVPFWTLTGGVIGAGFVAISSFVFPRLGATRSALLIIGGQMGAGLVIDMVLAGTKLAPMHFLGLALIVAGIVVARLRG</sequence>
<keyword evidence="1" id="KW-0812">Transmembrane</keyword>
<dbReference type="RefSeq" id="WP_304376167.1">
    <property type="nucleotide sequence ID" value="NZ_JAUOZU010000007.1"/>
</dbReference>
<keyword evidence="1" id="KW-0472">Membrane</keyword>
<proteinExistence type="predicted"/>
<feature type="transmembrane region" description="Helical" evidence="1">
    <location>
        <begin position="66"/>
        <end position="89"/>
    </location>
</feature>
<comment type="caution">
    <text evidence="2">The sequence shown here is derived from an EMBL/GenBank/DDBJ whole genome shotgun (WGS) entry which is preliminary data.</text>
</comment>
<feature type="transmembrane region" description="Helical" evidence="1">
    <location>
        <begin position="121"/>
        <end position="138"/>
    </location>
</feature>
<evidence type="ECO:0000313" key="3">
    <source>
        <dbReference type="Proteomes" id="UP001174932"/>
    </source>
</evidence>
<protein>
    <submittedName>
        <fullName evidence="2">DMT family transporter</fullName>
    </submittedName>
</protein>
<keyword evidence="1" id="KW-1133">Transmembrane helix</keyword>
<feature type="transmembrane region" description="Helical" evidence="1">
    <location>
        <begin position="36"/>
        <end position="54"/>
    </location>
</feature>
<reference evidence="2" key="1">
    <citation type="journal article" date="2015" name="Int. J. Syst. Evol. Microbiol.">
        <title>Rhizobium alvei sp. nov., isolated from a freshwater river.</title>
        <authorList>
            <person name="Sheu S.Y."/>
            <person name="Huang H.W."/>
            <person name="Young C.C."/>
            <person name="Chen W.M."/>
        </authorList>
    </citation>
    <scope>NUCLEOTIDE SEQUENCE</scope>
    <source>
        <strain evidence="2">TNR-22</strain>
    </source>
</reference>
<dbReference type="PANTHER" id="PTHR34821:SF2">
    <property type="entry name" value="INNER MEMBRANE PROTEIN YDCZ"/>
    <property type="match status" value="1"/>
</dbReference>
<name>A0ABT8YLY6_9HYPH</name>
<dbReference type="Proteomes" id="UP001174932">
    <property type="component" value="Unassembled WGS sequence"/>
</dbReference>
<dbReference type="PANTHER" id="PTHR34821">
    <property type="entry name" value="INNER MEMBRANE PROTEIN YDCZ"/>
    <property type="match status" value="1"/>
</dbReference>
<keyword evidence="3" id="KW-1185">Reference proteome</keyword>
<gene>
    <name evidence="2" type="ORF">Q4481_09745</name>
</gene>
<evidence type="ECO:0000313" key="2">
    <source>
        <dbReference type="EMBL" id="MDO6964240.1"/>
    </source>
</evidence>
<feature type="transmembrane region" description="Helical" evidence="1">
    <location>
        <begin position="95"/>
        <end position="114"/>
    </location>
</feature>
<dbReference type="InterPro" id="IPR006750">
    <property type="entry name" value="YdcZ"/>
</dbReference>
<evidence type="ECO:0000256" key="1">
    <source>
        <dbReference type="SAM" id="Phobius"/>
    </source>
</evidence>
<dbReference type="Pfam" id="PF04657">
    <property type="entry name" value="DMT_YdcZ"/>
    <property type="match status" value="1"/>
</dbReference>